<evidence type="ECO:0000256" key="3">
    <source>
        <dbReference type="ARBA" id="ARBA00022801"/>
    </source>
</evidence>
<organism evidence="8 9">
    <name type="scientific">Glaciecola siphonariae</name>
    <dbReference type="NCBI Taxonomy" id="521012"/>
    <lineage>
        <taxon>Bacteria</taxon>
        <taxon>Pseudomonadati</taxon>
        <taxon>Pseudomonadota</taxon>
        <taxon>Gammaproteobacteria</taxon>
        <taxon>Alteromonadales</taxon>
        <taxon>Alteromonadaceae</taxon>
        <taxon>Glaciecola</taxon>
    </lineage>
</organism>
<dbReference type="InterPro" id="IPR011108">
    <property type="entry name" value="RMMBL"/>
</dbReference>
<keyword evidence="3 8" id="KW-0378">Hydrolase</keyword>
<dbReference type="Gene3D" id="3.40.50.10710">
    <property type="entry name" value="Metallo-hydrolase/oxidoreductase"/>
    <property type="match status" value="1"/>
</dbReference>
<dbReference type="SUPFAM" id="SSF56281">
    <property type="entry name" value="Metallo-hydrolase/oxidoreductase"/>
    <property type="match status" value="1"/>
</dbReference>
<dbReference type="Pfam" id="PF07521">
    <property type="entry name" value="RMMBL"/>
    <property type="match status" value="1"/>
</dbReference>
<keyword evidence="9" id="KW-1185">Reference proteome</keyword>
<dbReference type="Proteomes" id="UP001595897">
    <property type="component" value="Unassembled WGS sequence"/>
</dbReference>
<sequence>MDLALPNAQELWFLPLGGTGEIGMNMNLYGHSQSWLMVDCGATFQSPLNPDDDNRPGAKLHDVVAPDPSFIENRKDSLCGLVLTHAHEDHIGAVTALWPSLGCPIYATAFTAEVLKRKFYQKGRYENLPIVIIEQNTTLDIGPFTVSWLDITHSLPEPQAIKITTALGSIFHTADWKIDSQPVIGKPFNRDIFKNMAADNIIAMVCDSTNALKPGYSRSEKACEKGLGNIISRAKGRVVVSCFASNVARLITLVKIANNSNRYAALFGRSLENMVSVARRCGYWPDDLKLTHRRHIGYLPPHEVMIIATGSQGEPRAGLAKLAANEHRDCDLDEGDTVIFSSIVIPGNEKPIANIVSKLKSRNIEVFQSEHCDEVIHASGHPNQGDLHDMYQFVKPQIAIPVHGEAEHMRANAEVAKAAGVTKQLLGKNGDLFILRQNVSIKRNYVSSGRIAIEN</sequence>
<keyword evidence="5" id="KW-0269">Exonuclease</keyword>
<dbReference type="SMART" id="SM00849">
    <property type="entry name" value="Lactamase_B"/>
    <property type="match status" value="1"/>
</dbReference>
<dbReference type="Pfam" id="PF22505">
    <property type="entry name" value="RNase_J_b_CASP"/>
    <property type="match status" value="1"/>
</dbReference>
<dbReference type="CDD" id="cd07714">
    <property type="entry name" value="RNaseJ_MBL-fold"/>
    <property type="match status" value="1"/>
</dbReference>
<dbReference type="PANTHER" id="PTHR43694">
    <property type="entry name" value="RIBONUCLEASE J"/>
    <property type="match status" value="1"/>
</dbReference>
<keyword evidence="4" id="KW-0862">Zinc</keyword>
<evidence type="ECO:0000313" key="8">
    <source>
        <dbReference type="EMBL" id="MFC4699617.1"/>
    </source>
</evidence>
<comment type="caution">
    <text evidence="8">The sequence shown here is derived from an EMBL/GenBank/DDBJ whole genome shotgun (WGS) entry which is preliminary data.</text>
</comment>
<keyword evidence="6" id="KW-0694">RNA-binding</keyword>
<evidence type="ECO:0000256" key="4">
    <source>
        <dbReference type="ARBA" id="ARBA00022833"/>
    </source>
</evidence>
<feature type="domain" description="Metallo-beta-lactamase" evidence="7">
    <location>
        <begin position="23"/>
        <end position="216"/>
    </location>
</feature>
<keyword evidence="1" id="KW-0540">Nuclease</keyword>
<evidence type="ECO:0000256" key="2">
    <source>
        <dbReference type="ARBA" id="ARBA00022723"/>
    </source>
</evidence>
<dbReference type="EC" id="3.1.-.-" evidence="8"/>
<evidence type="ECO:0000256" key="1">
    <source>
        <dbReference type="ARBA" id="ARBA00022722"/>
    </source>
</evidence>
<dbReference type="Pfam" id="PF00753">
    <property type="entry name" value="Lactamase_B"/>
    <property type="match status" value="1"/>
</dbReference>
<dbReference type="PANTHER" id="PTHR43694:SF1">
    <property type="entry name" value="RIBONUCLEASE J"/>
    <property type="match status" value="1"/>
</dbReference>
<name>A0ABV9LSX4_9ALTE</name>
<dbReference type="InterPro" id="IPR001279">
    <property type="entry name" value="Metallo-B-lactamas"/>
</dbReference>
<dbReference type="InterPro" id="IPR036866">
    <property type="entry name" value="RibonucZ/Hydroxyglut_hydro"/>
</dbReference>
<dbReference type="Gene3D" id="3.60.15.10">
    <property type="entry name" value="Ribonuclease Z/Hydroxyacylglutathione hydrolase-like"/>
    <property type="match status" value="1"/>
</dbReference>
<dbReference type="InterPro" id="IPR042173">
    <property type="entry name" value="RNase_J_2"/>
</dbReference>
<dbReference type="GO" id="GO:0016787">
    <property type="term" value="F:hydrolase activity"/>
    <property type="evidence" value="ECO:0007669"/>
    <property type="project" value="UniProtKB-KW"/>
</dbReference>
<evidence type="ECO:0000313" key="9">
    <source>
        <dbReference type="Proteomes" id="UP001595897"/>
    </source>
</evidence>
<reference evidence="9" key="1">
    <citation type="journal article" date="2019" name="Int. J. Syst. Evol. Microbiol.">
        <title>The Global Catalogue of Microorganisms (GCM) 10K type strain sequencing project: providing services to taxonomists for standard genome sequencing and annotation.</title>
        <authorList>
            <consortium name="The Broad Institute Genomics Platform"/>
            <consortium name="The Broad Institute Genome Sequencing Center for Infectious Disease"/>
            <person name="Wu L."/>
            <person name="Ma J."/>
        </authorList>
    </citation>
    <scope>NUCLEOTIDE SEQUENCE [LARGE SCALE GENOMIC DNA]</scope>
    <source>
        <strain evidence="9">KACC 12507</strain>
    </source>
</reference>
<gene>
    <name evidence="8" type="ORF">ACFO4O_05540</name>
</gene>
<dbReference type="EMBL" id="JBHSGU010000002">
    <property type="protein sequence ID" value="MFC4699617.1"/>
    <property type="molecule type" value="Genomic_DNA"/>
</dbReference>
<keyword evidence="2" id="KW-0479">Metal-binding</keyword>
<evidence type="ECO:0000256" key="6">
    <source>
        <dbReference type="ARBA" id="ARBA00022884"/>
    </source>
</evidence>
<dbReference type="InterPro" id="IPR055132">
    <property type="entry name" value="RNase_J_b_CASP"/>
</dbReference>
<protein>
    <submittedName>
        <fullName evidence="8">Ribonuclease J</fullName>
        <ecNumber evidence="8">3.1.-.-</ecNumber>
    </submittedName>
</protein>
<evidence type="ECO:0000256" key="5">
    <source>
        <dbReference type="ARBA" id="ARBA00022839"/>
    </source>
</evidence>
<evidence type="ECO:0000259" key="7">
    <source>
        <dbReference type="SMART" id="SM00849"/>
    </source>
</evidence>
<accession>A0ABV9LSX4</accession>
<dbReference type="RefSeq" id="WP_382406356.1">
    <property type="nucleotide sequence ID" value="NZ_JBHSGU010000002.1"/>
</dbReference>
<proteinExistence type="predicted"/>